<keyword evidence="4" id="KW-1185">Reference proteome</keyword>
<dbReference type="EMBL" id="JAFBER010000025">
    <property type="protein sequence ID" value="MBM7646654.1"/>
    <property type="molecule type" value="Genomic_DNA"/>
</dbReference>
<dbReference type="Pfam" id="PF04012">
    <property type="entry name" value="PspA_IM30"/>
    <property type="match status" value="1"/>
</dbReference>
<evidence type="ECO:0000313" key="4">
    <source>
        <dbReference type="Proteomes" id="UP000808914"/>
    </source>
</evidence>
<accession>A0ABS2Q4N0</accession>
<keyword evidence="2" id="KW-0175">Coiled coil</keyword>
<dbReference type="PANTHER" id="PTHR31088">
    <property type="entry name" value="MEMBRANE-ASSOCIATED PROTEIN VIPP1, CHLOROPLASTIC"/>
    <property type="match status" value="1"/>
</dbReference>
<dbReference type="RefSeq" id="WP_205004534.1">
    <property type="nucleotide sequence ID" value="NZ_JAFBER010000025.1"/>
</dbReference>
<comment type="similarity">
    <text evidence="1">Belongs to the PspA/Vipp/IM30 family.</text>
</comment>
<reference evidence="3 4" key="1">
    <citation type="submission" date="2021-01" db="EMBL/GenBank/DDBJ databases">
        <title>Genomic Encyclopedia of Type Strains, Phase IV (KMG-IV): sequencing the most valuable type-strain genomes for metagenomic binning, comparative biology and taxonomic classification.</title>
        <authorList>
            <person name="Goeker M."/>
        </authorList>
    </citation>
    <scope>NUCLEOTIDE SEQUENCE [LARGE SCALE GENOMIC DNA]</scope>
    <source>
        <strain evidence="3 4">DSM 28236</strain>
    </source>
</reference>
<organism evidence="3 4">
    <name type="scientific">Scopulibacillus daqui</name>
    <dbReference type="NCBI Taxonomy" id="1469162"/>
    <lineage>
        <taxon>Bacteria</taxon>
        <taxon>Bacillati</taxon>
        <taxon>Bacillota</taxon>
        <taxon>Bacilli</taxon>
        <taxon>Bacillales</taxon>
        <taxon>Sporolactobacillaceae</taxon>
        <taxon>Scopulibacillus</taxon>
    </lineage>
</organism>
<proteinExistence type="inferred from homology"/>
<evidence type="ECO:0000256" key="2">
    <source>
        <dbReference type="SAM" id="Coils"/>
    </source>
</evidence>
<dbReference type="InterPro" id="IPR007157">
    <property type="entry name" value="PspA_VIPP1"/>
</dbReference>
<gene>
    <name evidence="3" type="ORF">JOD45_002886</name>
</gene>
<feature type="coiled-coil region" evidence="2">
    <location>
        <begin position="86"/>
        <end position="148"/>
    </location>
</feature>
<protein>
    <submittedName>
        <fullName evidence="3">Lia operon protein LiaH</fullName>
    </submittedName>
</protein>
<dbReference type="PANTHER" id="PTHR31088:SF6">
    <property type="entry name" value="PHAGE SHOCK PROTEIN A"/>
    <property type="match status" value="1"/>
</dbReference>
<dbReference type="Proteomes" id="UP000808914">
    <property type="component" value="Unassembled WGS sequence"/>
</dbReference>
<comment type="caution">
    <text evidence="3">The sequence shown here is derived from an EMBL/GenBank/DDBJ whole genome shotgun (WGS) entry which is preliminary data.</text>
</comment>
<name>A0ABS2Q4N0_9BACL</name>
<sequence length="218" mass="25367">MVLKRMKNMITATINEGLDKLENPQIMLKQYLRDMDAEIAKAKHAIIKQQAIEKNFFMKKDEAEKLAAKRKEQAQRAFDAGEEDLARKALQEMKHFEAKAKQYEDLYEKAGEQVKDLKNQLSQLEDKFQNLKDKKNALIARANAAKAKEHMYTSINRIDSESTYKEFQRLEERICEMEIKANTYAGSSFEGNSSEWTKLEYADEAEKELEKMRKAKLG</sequence>
<evidence type="ECO:0000313" key="3">
    <source>
        <dbReference type="EMBL" id="MBM7646654.1"/>
    </source>
</evidence>
<evidence type="ECO:0000256" key="1">
    <source>
        <dbReference type="ARBA" id="ARBA00043985"/>
    </source>
</evidence>